<dbReference type="PANTHER" id="PTHR24321">
    <property type="entry name" value="DEHYDROGENASES, SHORT CHAIN"/>
    <property type="match status" value="1"/>
</dbReference>
<dbReference type="Pfam" id="PF00106">
    <property type="entry name" value="adh_short"/>
    <property type="match status" value="1"/>
</dbReference>
<dbReference type="Gene3D" id="3.40.50.720">
    <property type="entry name" value="NAD(P)-binding Rossmann-like Domain"/>
    <property type="match status" value="1"/>
</dbReference>
<dbReference type="InterPro" id="IPR020904">
    <property type="entry name" value="Sc_DH/Rdtase_CS"/>
</dbReference>
<dbReference type="FunFam" id="3.40.50.720:FF:000084">
    <property type="entry name" value="Short-chain dehydrogenase reductase"/>
    <property type="match status" value="1"/>
</dbReference>
<dbReference type="AlphaFoldDB" id="A0A7I9V2J3"/>
<dbReference type="InterPro" id="IPR036291">
    <property type="entry name" value="NAD(P)-bd_dom_sf"/>
</dbReference>
<dbReference type="NCBIfam" id="TIGR03971">
    <property type="entry name" value="SDR_subfam_1"/>
    <property type="match status" value="1"/>
</dbReference>
<evidence type="ECO:0000256" key="2">
    <source>
        <dbReference type="ARBA" id="ARBA00023002"/>
    </source>
</evidence>
<dbReference type="Proteomes" id="UP000444980">
    <property type="component" value="Unassembled WGS sequence"/>
</dbReference>
<dbReference type="InterPro" id="IPR002347">
    <property type="entry name" value="SDR_fam"/>
</dbReference>
<sequence length="266" mass="28376">MGQFDGQVVYITGIARGQGRNHAVRFAAEGASIIGLDIADRVADHQTYPTATADDLAETVRLVEEAGGKILARQGDTRDLAVQQQLVADGIEAFGRLDHVVANAGILTWGLTWELTEAQFTDVVDVNLVGTWKTLKAVIPPMIEARNGGSITIISSTAGLKAMPAQASYSASKFGLRGLAQSAAKELGPKRIRVNTVHPYAVNTPMGVEDPEAFKAFETYGEHFPSMMNHYPVATLDDLSDAVLYLATAQAVTGAEFQIDMGSSKV</sequence>
<comment type="similarity">
    <text evidence="1 4">Belongs to the short-chain dehydrogenases/reductases (SDR) family.</text>
</comment>
<evidence type="ECO:0000256" key="4">
    <source>
        <dbReference type="RuleBase" id="RU000363"/>
    </source>
</evidence>
<keyword evidence="3" id="KW-0520">NAD</keyword>
<evidence type="ECO:0000256" key="3">
    <source>
        <dbReference type="ARBA" id="ARBA00023027"/>
    </source>
</evidence>
<proteinExistence type="inferred from homology"/>
<dbReference type="RefSeq" id="WP_161928662.1">
    <property type="nucleotide sequence ID" value="NZ_BJOU01000019.1"/>
</dbReference>
<keyword evidence="2" id="KW-0560">Oxidoreductase</keyword>
<dbReference type="SUPFAM" id="SSF51735">
    <property type="entry name" value="NAD(P)-binding Rossmann-fold domains"/>
    <property type="match status" value="1"/>
</dbReference>
<dbReference type="PROSITE" id="PS00061">
    <property type="entry name" value="ADH_SHORT"/>
    <property type="match status" value="1"/>
</dbReference>
<dbReference type="PRINTS" id="PR00080">
    <property type="entry name" value="SDRFAMILY"/>
</dbReference>
<reference evidence="6" key="1">
    <citation type="submission" date="2019-06" db="EMBL/GenBank/DDBJ databases">
        <title>Gordonia isolated from sludge of a wastewater treatment plant.</title>
        <authorList>
            <person name="Tamura T."/>
            <person name="Aoyama K."/>
            <person name="Kang Y."/>
            <person name="Saito S."/>
            <person name="Akiyama N."/>
            <person name="Yazawa K."/>
            <person name="Gonoi T."/>
            <person name="Mikami Y."/>
        </authorList>
    </citation>
    <scope>NUCLEOTIDE SEQUENCE [LARGE SCALE GENOMIC DNA]</scope>
    <source>
        <strain evidence="6">NBRC 107697</strain>
    </source>
</reference>
<dbReference type="GO" id="GO:0016491">
    <property type="term" value="F:oxidoreductase activity"/>
    <property type="evidence" value="ECO:0007669"/>
    <property type="project" value="UniProtKB-KW"/>
</dbReference>
<evidence type="ECO:0000313" key="5">
    <source>
        <dbReference type="EMBL" id="GED99383.1"/>
    </source>
</evidence>
<evidence type="ECO:0000313" key="6">
    <source>
        <dbReference type="Proteomes" id="UP000444980"/>
    </source>
</evidence>
<gene>
    <name evidence="5" type="primary">fabG_2</name>
    <name evidence="5" type="ORF">nbrc107697_34220</name>
</gene>
<dbReference type="EMBL" id="BJOU01000019">
    <property type="protein sequence ID" value="GED99383.1"/>
    <property type="molecule type" value="Genomic_DNA"/>
</dbReference>
<evidence type="ECO:0000256" key="1">
    <source>
        <dbReference type="ARBA" id="ARBA00006484"/>
    </source>
</evidence>
<dbReference type="NCBIfam" id="NF009467">
    <property type="entry name" value="PRK12826.1-3"/>
    <property type="match status" value="1"/>
</dbReference>
<dbReference type="PANTHER" id="PTHR24321:SF8">
    <property type="entry name" value="ESTRADIOL 17-BETA-DEHYDROGENASE 8-RELATED"/>
    <property type="match status" value="1"/>
</dbReference>
<dbReference type="PRINTS" id="PR00081">
    <property type="entry name" value="GDHRDH"/>
</dbReference>
<organism evidence="5 6">
    <name type="scientific">Gordonia crocea</name>
    <dbReference type="NCBI Taxonomy" id="589162"/>
    <lineage>
        <taxon>Bacteria</taxon>
        <taxon>Bacillati</taxon>
        <taxon>Actinomycetota</taxon>
        <taxon>Actinomycetes</taxon>
        <taxon>Mycobacteriales</taxon>
        <taxon>Gordoniaceae</taxon>
        <taxon>Gordonia</taxon>
    </lineage>
</organism>
<comment type="caution">
    <text evidence="5">The sequence shown here is derived from an EMBL/GenBank/DDBJ whole genome shotgun (WGS) entry which is preliminary data.</text>
</comment>
<dbReference type="OrthoDB" id="5173603at2"/>
<dbReference type="InterPro" id="IPR023985">
    <property type="entry name" value="SDR_subfam_1"/>
</dbReference>
<keyword evidence="6" id="KW-1185">Reference proteome</keyword>
<protein>
    <submittedName>
        <fullName evidence="5">NAD-dependent oxidoreductase</fullName>
    </submittedName>
</protein>
<name>A0A7I9V2J3_9ACTN</name>
<dbReference type="CDD" id="cd05233">
    <property type="entry name" value="SDR_c"/>
    <property type="match status" value="1"/>
</dbReference>
<accession>A0A7I9V2J3</accession>